<dbReference type="PANTHER" id="PTHR13832:SF792">
    <property type="entry name" value="GM14286P"/>
    <property type="match status" value="1"/>
</dbReference>
<dbReference type="AlphaFoldDB" id="D8QCA4"/>
<dbReference type="CDD" id="cd00143">
    <property type="entry name" value="PP2Cc"/>
    <property type="match status" value="1"/>
</dbReference>
<evidence type="ECO:0000313" key="2">
    <source>
        <dbReference type="EMBL" id="EFI94895.1"/>
    </source>
</evidence>
<reference evidence="2 3" key="1">
    <citation type="journal article" date="2010" name="Nat. Biotechnol.">
        <title>Genome sequence of the model mushroom Schizophyllum commune.</title>
        <authorList>
            <person name="Ohm R.A."/>
            <person name="de Jong J.F."/>
            <person name="Lugones L.G."/>
            <person name="Aerts A."/>
            <person name="Kothe E."/>
            <person name="Stajich J.E."/>
            <person name="de Vries R.P."/>
            <person name="Record E."/>
            <person name="Levasseur A."/>
            <person name="Baker S.E."/>
            <person name="Bartholomew K.A."/>
            <person name="Coutinho P.M."/>
            <person name="Erdmann S."/>
            <person name="Fowler T.J."/>
            <person name="Gathman A.C."/>
            <person name="Lombard V."/>
            <person name="Henrissat B."/>
            <person name="Knabe N."/>
            <person name="Kuees U."/>
            <person name="Lilly W.W."/>
            <person name="Lindquist E."/>
            <person name="Lucas S."/>
            <person name="Magnuson J.K."/>
            <person name="Piumi F."/>
            <person name="Raudaskoski M."/>
            <person name="Salamov A."/>
            <person name="Schmutz J."/>
            <person name="Schwarze F.W.M.R."/>
            <person name="vanKuyk P.A."/>
            <person name="Horton J.S."/>
            <person name="Grigoriev I.V."/>
            <person name="Woesten H.A.B."/>
        </authorList>
    </citation>
    <scope>NUCLEOTIDE SEQUENCE [LARGE SCALE GENOMIC DNA]</scope>
    <source>
        <strain evidence="3">H4-8 / FGSC 9210</strain>
    </source>
</reference>
<dbReference type="eggNOG" id="KOG0700">
    <property type="taxonomic scope" value="Eukaryota"/>
</dbReference>
<dbReference type="Proteomes" id="UP000007431">
    <property type="component" value="Unassembled WGS sequence"/>
</dbReference>
<dbReference type="SMART" id="SM00332">
    <property type="entry name" value="PP2Cc"/>
    <property type="match status" value="1"/>
</dbReference>
<proteinExistence type="predicted"/>
<evidence type="ECO:0000259" key="1">
    <source>
        <dbReference type="PROSITE" id="PS51746"/>
    </source>
</evidence>
<dbReference type="InterPro" id="IPR001932">
    <property type="entry name" value="PPM-type_phosphatase-like_dom"/>
</dbReference>
<dbReference type="VEuPathDB" id="FungiDB:SCHCODRAFT_02670489"/>
<feature type="domain" description="PPM-type phosphatase" evidence="1">
    <location>
        <begin position="49"/>
        <end position="485"/>
    </location>
</feature>
<dbReference type="InterPro" id="IPR036457">
    <property type="entry name" value="PPM-type-like_dom_sf"/>
</dbReference>
<name>D8QCA4_SCHCM</name>
<dbReference type="GO" id="GO:0004722">
    <property type="term" value="F:protein serine/threonine phosphatase activity"/>
    <property type="evidence" value="ECO:0007669"/>
    <property type="project" value="InterPro"/>
</dbReference>
<dbReference type="PROSITE" id="PS51746">
    <property type="entry name" value="PPM_2"/>
    <property type="match status" value="1"/>
</dbReference>
<dbReference type="HOGENOM" id="CLU_020130_0_0_1"/>
<dbReference type="STRING" id="578458.D8QCA4"/>
<dbReference type="PANTHER" id="PTHR13832">
    <property type="entry name" value="PROTEIN PHOSPHATASE 2C"/>
    <property type="match status" value="1"/>
</dbReference>
<keyword evidence="3" id="KW-1185">Reference proteome</keyword>
<dbReference type="InParanoid" id="D8QCA4"/>
<dbReference type="OMA" id="EYEEAKW"/>
<dbReference type="EMBL" id="GL377309">
    <property type="protein sequence ID" value="EFI94895.1"/>
    <property type="molecule type" value="Genomic_DNA"/>
</dbReference>
<organism evidence="3">
    <name type="scientific">Schizophyllum commune (strain H4-8 / FGSC 9210)</name>
    <name type="common">Split gill fungus</name>
    <dbReference type="NCBI Taxonomy" id="578458"/>
    <lineage>
        <taxon>Eukaryota</taxon>
        <taxon>Fungi</taxon>
        <taxon>Dikarya</taxon>
        <taxon>Basidiomycota</taxon>
        <taxon>Agaricomycotina</taxon>
        <taxon>Agaricomycetes</taxon>
        <taxon>Agaricomycetidae</taxon>
        <taxon>Agaricales</taxon>
        <taxon>Schizophyllaceae</taxon>
        <taxon>Schizophyllum</taxon>
    </lineage>
</organism>
<dbReference type="InterPro" id="IPR015655">
    <property type="entry name" value="PP2C"/>
</dbReference>
<evidence type="ECO:0000313" key="3">
    <source>
        <dbReference type="Proteomes" id="UP000007431"/>
    </source>
</evidence>
<dbReference type="SUPFAM" id="SSF81606">
    <property type="entry name" value="PP2C-like"/>
    <property type="match status" value="1"/>
</dbReference>
<accession>D8QCA4</accession>
<dbReference type="Gene3D" id="3.60.40.10">
    <property type="entry name" value="PPM-type phosphatase domain"/>
    <property type="match status" value="1"/>
</dbReference>
<protein>
    <recommendedName>
        <fullName evidence="1">PPM-type phosphatase domain-containing protein</fullName>
    </recommendedName>
</protein>
<gene>
    <name evidence="2" type="ORF">SCHCODRAFT_236640</name>
</gene>
<dbReference type="Pfam" id="PF00481">
    <property type="entry name" value="PP2C"/>
    <property type="match status" value="1"/>
</dbReference>
<sequence length="486" mass="52958">MTPSKKKADLFRPDDDEGSFYTYTALTGAALDIAFHTSLNAFGSLDQTDYASFQPCFEKSQDRVVVEDIEIGGQVWRLRCIFDGHAGHAAVDYIQQAIVPTLHTRLAALDASSPPTDATIDTALSSALLAIDDAIGNEARALFPPDLDALSDAQIRAIADDHKDGGSGANHEKLLRAKSGSTALVALVDPPGERLWVASLGDCTAALCTRQERGGPWTVERLSANHNGIEPDEAARVRAEHPGEEGAMLNDPGARYYRCHQRYIVYSLLNSLGDFFCKFPPDFVRRVLVASDPNLKFSATKVDDFLARLLTPPYVSAQPEVRCVRIGSAGDATSSPPAEQLLVMFSDGLPECVLDDFSTAEPYFQVLPRILDRALRSTAEAGFNAEACLNAEGPRSNNEGANGQPTIPRPDAKRNLAAAIIRETLAGGEDWLPVMQAMKYGEVVPKLGKERKLDHVERDDRLSQLLTVEMRGKWMDDVTAVVHRIV</sequence>